<evidence type="ECO:0000313" key="3">
    <source>
        <dbReference type="Proteomes" id="UP000887159"/>
    </source>
</evidence>
<accession>A0A8X6RQN0</accession>
<evidence type="ECO:0000313" key="2">
    <source>
        <dbReference type="EMBL" id="GFX94710.1"/>
    </source>
</evidence>
<keyword evidence="1" id="KW-0472">Membrane</keyword>
<keyword evidence="1" id="KW-1133">Transmembrane helix</keyword>
<evidence type="ECO:0000256" key="1">
    <source>
        <dbReference type="SAM" id="Phobius"/>
    </source>
</evidence>
<feature type="transmembrane region" description="Helical" evidence="1">
    <location>
        <begin position="34"/>
        <end position="58"/>
    </location>
</feature>
<protein>
    <submittedName>
        <fullName evidence="2">Uncharacterized protein</fullName>
    </submittedName>
</protein>
<keyword evidence="3" id="KW-1185">Reference proteome</keyword>
<dbReference type="AlphaFoldDB" id="A0A8X6RQN0"/>
<organism evidence="2 3">
    <name type="scientific">Trichonephila clavipes</name>
    <name type="common">Golden silk orbweaver</name>
    <name type="synonym">Nephila clavipes</name>
    <dbReference type="NCBI Taxonomy" id="2585209"/>
    <lineage>
        <taxon>Eukaryota</taxon>
        <taxon>Metazoa</taxon>
        <taxon>Ecdysozoa</taxon>
        <taxon>Arthropoda</taxon>
        <taxon>Chelicerata</taxon>
        <taxon>Arachnida</taxon>
        <taxon>Araneae</taxon>
        <taxon>Araneomorphae</taxon>
        <taxon>Entelegynae</taxon>
        <taxon>Araneoidea</taxon>
        <taxon>Nephilidae</taxon>
        <taxon>Trichonephila</taxon>
    </lineage>
</organism>
<sequence>MIKANWRITIDGVEEELEIGHDRARKMQKKAVDVVFFSTGVSGDPLISGILAMFWFVIADLESLSSSSTSRLCFAPDIGLCHSNTYERVGKVLSP</sequence>
<dbReference type="EMBL" id="BMAU01021179">
    <property type="protein sequence ID" value="GFX94710.1"/>
    <property type="molecule type" value="Genomic_DNA"/>
</dbReference>
<dbReference type="Proteomes" id="UP000887159">
    <property type="component" value="Unassembled WGS sequence"/>
</dbReference>
<name>A0A8X6RQN0_TRICX</name>
<proteinExistence type="predicted"/>
<keyword evidence="1" id="KW-0812">Transmembrane</keyword>
<reference evidence="2" key="1">
    <citation type="submission" date="2020-08" db="EMBL/GenBank/DDBJ databases">
        <title>Multicomponent nature underlies the extraordinary mechanical properties of spider dragline silk.</title>
        <authorList>
            <person name="Kono N."/>
            <person name="Nakamura H."/>
            <person name="Mori M."/>
            <person name="Yoshida Y."/>
            <person name="Ohtoshi R."/>
            <person name="Malay A.D."/>
            <person name="Moran D.A.P."/>
            <person name="Tomita M."/>
            <person name="Numata K."/>
            <person name="Arakawa K."/>
        </authorList>
    </citation>
    <scope>NUCLEOTIDE SEQUENCE</scope>
</reference>
<gene>
    <name evidence="2" type="ORF">TNCV_4799871</name>
</gene>
<comment type="caution">
    <text evidence="2">The sequence shown here is derived from an EMBL/GenBank/DDBJ whole genome shotgun (WGS) entry which is preliminary data.</text>
</comment>